<name>A0A0V1CUC5_TRIBR</name>
<evidence type="ECO:0000313" key="2">
    <source>
        <dbReference type="Proteomes" id="UP000054653"/>
    </source>
</evidence>
<organism evidence="1 2">
    <name type="scientific">Trichinella britovi</name>
    <name type="common">Parasitic roundworm</name>
    <dbReference type="NCBI Taxonomy" id="45882"/>
    <lineage>
        <taxon>Eukaryota</taxon>
        <taxon>Metazoa</taxon>
        <taxon>Ecdysozoa</taxon>
        <taxon>Nematoda</taxon>
        <taxon>Enoplea</taxon>
        <taxon>Dorylaimia</taxon>
        <taxon>Trichinellida</taxon>
        <taxon>Trichinellidae</taxon>
        <taxon>Trichinella</taxon>
    </lineage>
</organism>
<dbReference type="Proteomes" id="UP000054653">
    <property type="component" value="Unassembled WGS sequence"/>
</dbReference>
<gene>
    <name evidence="1" type="ORF">T03_8612</name>
</gene>
<evidence type="ECO:0000313" key="1">
    <source>
        <dbReference type="EMBL" id="KRY52890.1"/>
    </source>
</evidence>
<reference evidence="1 2" key="1">
    <citation type="submission" date="2015-01" db="EMBL/GenBank/DDBJ databases">
        <title>Evolution of Trichinella species and genotypes.</title>
        <authorList>
            <person name="Korhonen P.K."/>
            <person name="Edoardo P."/>
            <person name="Giuseppe L.R."/>
            <person name="Gasser R.B."/>
        </authorList>
    </citation>
    <scope>NUCLEOTIDE SEQUENCE [LARGE SCALE GENOMIC DNA]</scope>
    <source>
        <strain evidence="1">ISS120</strain>
    </source>
</reference>
<protein>
    <submittedName>
        <fullName evidence="1">Uncharacterized protein</fullName>
    </submittedName>
</protein>
<dbReference type="EMBL" id="JYDI01000096">
    <property type="protein sequence ID" value="KRY52890.1"/>
    <property type="molecule type" value="Genomic_DNA"/>
</dbReference>
<sequence>MTVMPFYKANSFLLKLSAAQRRTCRQMGTVRIVDERTPLKARCVNVDCCRKERPAVGQRCSTSGQFVLLKVTAVVDTGLLDTLPGRPGFLAGCLDRSKKPKCFHFFPLPTAAAATVTTVSNFSSTTLLYVNLKKL</sequence>
<dbReference type="OrthoDB" id="5914099at2759"/>
<accession>A0A0V1CUC5</accession>
<dbReference type="AlphaFoldDB" id="A0A0V1CUC5"/>
<proteinExistence type="predicted"/>
<keyword evidence="2" id="KW-1185">Reference proteome</keyword>
<comment type="caution">
    <text evidence="1">The sequence shown here is derived from an EMBL/GenBank/DDBJ whole genome shotgun (WGS) entry which is preliminary data.</text>
</comment>